<dbReference type="Proteomes" id="UP000308600">
    <property type="component" value="Unassembled WGS sequence"/>
</dbReference>
<sequence length="250" mass="28308">MPNPTASFPPNLPSSSKDSHQPVIIDLDELDVSTSPTEQIDPSFILSLVPILFGARDSVHTIEQWESLQHTDSAATIHAMGQTLKSLVRQIDVLRQSLDRHEEEMQAIKSQVECKICGIPCRDPYVLPCDHIFCGRCLERLWRPQLERRIRTTTLPNGMSAQQLIDGFEDTEIGFQKALRIMEQVEPGLVFVFTSYRSPCCHHLIDGPPNKIFSLTSFCNNGAVAGTLSDYTPPDRKYFFRLFPLPILKW</sequence>
<accession>A0ACD3AII5</accession>
<keyword evidence="2" id="KW-1185">Reference proteome</keyword>
<dbReference type="EMBL" id="ML208436">
    <property type="protein sequence ID" value="TFK65458.1"/>
    <property type="molecule type" value="Genomic_DNA"/>
</dbReference>
<evidence type="ECO:0000313" key="2">
    <source>
        <dbReference type="Proteomes" id="UP000308600"/>
    </source>
</evidence>
<evidence type="ECO:0000313" key="1">
    <source>
        <dbReference type="EMBL" id="TFK65458.1"/>
    </source>
</evidence>
<name>A0ACD3AII5_9AGAR</name>
<reference evidence="1 2" key="1">
    <citation type="journal article" date="2019" name="Nat. Ecol. Evol.">
        <title>Megaphylogeny resolves global patterns of mushroom evolution.</title>
        <authorList>
            <person name="Varga T."/>
            <person name="Krizsan K."/>
            <person name="Foldi C."/>
            <person name="Dima B."/>
            <person name="Sanchez-Garcia M."/>
            <person name="Sanchez-Ramirez S."/>
            <person name="Szollosi G.J."/>
            <person name="Szarkandi J.G."/>
            <person name="Papp V."/>
            <person name="Albert L."/>
            <person name="Andreopoulos W."/>
            <person name="Angelini C."/>
            <person name="Antonin V."/>
            <person name="Barry K.W."/>
            <person name="Bougher N.L."/>
            <person name="Buchanan P."/>
            <person name="Buyck B."/>
            <person name="Bense V."/>
            <person name="Catcheside P."/>
            <person name="Chovatia M."/>
            <person name="Cooper J."/>
            <person name="Damon W."/>
            <person name="Desjardin D."/>
            <person name="Finy P."/>
            <person name="Geml J."/>
            <person name="Haridas S."/>
            <person name="Hughes K."/>
            <person name="Justo A."/>
            <person name="Karasinski D."/>
            <person name="Kautmanova I."/>
            <person name="Kiss B."/>
            <person name="Kocsube S."/>
            <person name="Kotiranta H."/>
            <person name="LaButti K.M."/>
            <person name="Lechner B.E."/>
            <person name="Liimatainen K."/>
            <person name="Lipzen A."/>
            <person name="Lukacs Z."/>
            <person name="Mihaltcheva S."/>
            <person name="Morgado L.N."/>
            <person name="Niskanen T."/>
            <person name="Noordeloos M.E."/>
            <person name="Ohm R.A."/>
            <person name="Ortiz-Santana B."/>
            <person name="Ovrebo C."/>
            <person name="Racz N."/>
            <person name="Riley R."/>
            <person name="Savchenko A."/>
            <person name="Shiryaev A."/>
            <person name="Soop K."/>
            <person name="Spirin V."/>
            <person name="Szebenyi C."/>
            <person name="Tomsovsky M."/>
            <person name="Tulloss R.E."/>
            <person name="Uehling J."/>
            <person name="Grigoriev I.V."/>
            <person name="Vagvolgyi C."/>
            <person name="Papp T."/>
            <person name="Martin F.M."/>
            <person name="Miettinen O."/>
            <person name="Hibbett D.S."/>
            <person name="Nagy L.G."/>
        </authorList>
    </citation>
    <scope>NUCLEOTIDE SEQUENCE [LARGE SCALE GENOMIC DNA]</scope>
    <source>
        <strain evidence="1 2">NL-1719</strain>
    </source>
</reference>
<protein>
    <submittedName>
        <fullName evidence="1">Uncharacterized protein</fullName>
    </submittedName>
</protein>
<proteinExistence type="predicted"/>
<organism evidence="1 2">
    <name type="scientific">Pluteus cervinus</name>
    <dbReference type="NCBI Taxonomy" id="181527"/>
    <lineage>
        <taxon>Eukaryota</taxon>
        <taxon>Fungi</taxon>
        <taxon>Dikarya</taxon>
        <taxon>Basidiomycota</taxon>
        <taxon>Agaricomycotina</taxon>
        <taxon>Agaricomycetes</taxon>
        <taxon>Agaricomycetidae</taxon>
        <taxon>Agaricales</taxon>
        <taxon>Pluteineae</taxon>
        <taxon>Pluteaceae</taxon>
        <taxon>Pluteus</taxon>
    </lineage>
</organism>
<gene>
    <name evidence="1" type="ORF">BDN72DRAFT_900686</name>
</gene>